<organism evidence="7 8">
    <name type="scientific">Microbulbifer epialgicus</name>
    <dbReference type="NCBI Taxonomy" id="393907"/>
    <lineage>
        <taxon>Bacteria</taxon>
        <taxon>Pseudomonadati</taxon>
        <taxon>Pseudomonadota</taxon>
        <taxon>Gammaproteobacteria</taxon>
        <taxon>Cellvibrionales</taxon>
        <taxon>Microbulbiferaceae</taxon>
        <taxon>Microbulbifer</taxon>
    </lineage>
</organism>
<comment type="caution">
    <text evidence="7">The sequence shown here is derived from an EMBL/GenBank/DDBJ whole genome shotgun (WGS) entry which is preliminary data.</text>
</comment>
<evidence type="ECO:0000313" key="7">
    <source>
        <dbReference type="EMBL" id="MFA0811813.1"/>
    </source>
</evidence>
<keyword evidence="3" id="KW-0812">Transmembrane</keyword>
<evidence type="ECO:0000259" key="6">
    <source>
        <dbReference type="Pfam" id="PF09924"/>
    </source>
</evidence>
<comment type="subcellular location">
    <subcellularLocation>
        <location evidence="1">Cell membrane</location>
        <topology evidence="1">Multi-pass membrane protein</topology>
    </subcellularLocation>
</comment>
<evidence type="ECO:0000256" key="5">
    <source>
        <dbReference type="ARBA" id="ARBA00023136"/>
    </source>
</evidence>
<evidence type="ECO:0000256" key="3">
    <source>
        <dbReference type="ARBA" id="ARBA00022692"/>
    </source>
</evidence>
<keyword evidence="2" id="KW-1003">Cell membrane</keyword>
<dbReference type="EMBL" id="JBGMEK010000026">
    <property type="protein sequence ID" value="MFA0811813.1"/>
    <property type="molecule type" value="Genomic_DNA"/>
</dbReference>
<dbReference type="Gene3D" id="3.40.630.30">
    <property type="match status" value="1"/>
</dbReference>
<dbReference type="InterPro" id="IPR024320">
    <property type="entry name" value="LPG_synthase_C"/>
</dbReference>
<name>A0ABV4P1J8_9GAMM</name>
<evidence type="ECO:0000256" key="2">
    <source>
        <dbReference type="ARBA" id="ARBA00022475"/>
    </source>
</evidence>
<gene>
    <name evidence="7" type="ORF">ACCI49_12885</name>
</gene>
<dbReference type="InterPro" id="IPR051211">
    <property type="entry name" value="PG_lysyltransferase"/>
</dbReference>
<feature type="domain" description="Phosphatidylglycerol lysyltransferase C-terminal" evidence="6">
    <location>
        <begin position="13"/>
        <end position="302"/>
    </location>
</feature>
<sequence>MIFSLPERVFYFKQFGHHSMSYTTLQSGLEYFDVPKLGYIAYKNKWGVNASIGDPICHKNDREQLLTAFLKSKANPIFVQVSESVALLLHELSNFYSTQIGYETYIDLNNWDLRGKKKVNIRNAINQANKQNILIEEREKVEEEKDVIRLSDEWLKTRKCKSREIQFLMSPLKADYGEGRRYFFAYDRGELIGLVFFDPIFENGRISGYVSNVSRSSVKFPKGIFYPIMIEAFKKFKAENVPFVSLNLSPFVFCKPRQSWESPILRKMLSILREYGKSIYNSEGIILTKSRFNGEKHPSYVVHKKLFPVREFIAMFKICNLM</sequence>
<dbReference type="InterPro" id="IPR016181">
    <property type="entry name" value="Acyl_CoA_acyltransferase"/>
</dbReference>
<evidence type="ECO:0000256" key="4">
    <source>
        <dbReference type="ARBA" id="ARBA00022989"/>
    </source>
</evidence>
<dbReference type="Proteomes" id="UP001569428">
    <property type="component" value="Unassembled WGS sequence"/>
</dbReference>
<keyword evidence="5" id="KW-0472">Membrane</keyword>
<dbReference type="PANTHER" id="PTHR34697:SF2">
    <property type="entry name" value="PHOSPHATIDYLGLYCEROL LYSYLTRANSFERASE"/>
    <property type="match status" value="1"/>
</dbReference>
<protein>
    <submittedName>
        <fullName evidence="7">DUF2156 domain-containing protein</fullName>
    </submittedName>
</protein>
<proteinExistence type="predicted"/>
<dbReference type="RefSeq" id="WP_371839417.1">
    <property type="nucleotide sequence ID" value="NZ_JBGMEK010000026.1"/>
</dbReference>
<evidence type="ECO:0000256" key="1">
    <source>
        <dbReference type="ARBA" id="ARBA00004651"/>
    </source>
</evidence>
<dbReference type="SUPFAM" id="SSF55729">
    <property type="entry name" value="Acyl-CoA N-acyltransferases (Nat)"/>
    <property type="match status" value="1"/>
</dbReference>
<keyword evidence="8" id="KW-1185">Reference proteome</keyword>
<reference evidence="7 8" key="1">
    <citation type="submission" date="2024-08" db="EMBL/GenBank/DDBJ databases">
        <authorList>
            <person name="Ishaq N."/>
        </authorList>
    </citation>
    <scope>NUCLEOTIDE SEQUENCE [LARGE SCALE GENOMIC DNA]</scope>
    <source>
        <strain evidence="7 8">DSM 18651</strain>
    </source>
</reference>
<dbReference type="PANTHER" id="PTHR34697">
    <property type="entry name" value="PHOSPHATIDYLGLYCEROL LYSYLTRANSFERASE"/>
    <property type="match status" value="1"/>
</dbReference>
<evidence type="ECO:0000313" key="8">
    <source>
        <dbReference type="Proteomes" id="UP001569428"/>
    </source>
</evidence>
<keyword evidence="4" id="KW-1133">Transmembrane helix</keyword>
<accession>A0ABV4P1J8</accession>
<dbReference type="Pfam" id="PF09924">
    <property type="entry name" value="LPG_synthase_C"/>
    <property type="match status" value="1"/>
</dbReference>